<feature type="compositionally biased region" description="Low complexity" evidence="1">
    <location>
        <begin position="379"/>
        <end position="392"/>
    </location>
</feature>
<organism evidence="2 3">
    <name type="scientific">Prorocentrum cordatum</name>
    <dbReference type="NCBI Taxonomy" id="2364126"/>
    <lineage>
        <taxon>Eukaryota</taxon>
        <taxon>Sar</taxon>
        <taxon>Alveolata</taxon>
        <taxon>Dinophyceae</taxon>
        <taxon>Prorocentrales</taxon>
        <taxon>Prorocentraceae</taxon>
        <taxon>Prorocentrum</taxon>
    </lineage>
</organism>
<feature type="compositionally biased region" description="Low complexity" evidence="1">
    <location>
        <begin position="187"/>
        <end position="198"/>
    </location>
</feature>
<reference evidence="2" key="1">
    <citation type="submission" date="2023-10" db="EMBL/GenBank/DDBJ databases">
        <authorList>
            <person name="Chen Y."/>
            <person name="Shah S."/>
            <person name="Dougan E. K."/>
            <person name="Thang M."/>
            <person name="Chan C."/>
        </authorList>
    </citation>
    <scope>NUCLEOTIDE SEQUENCE [LARGE SCALE GENOMIC DNA]</scope>
</reference>
<dbReference type="InterPro" id="IPR006311">
    <property type="entry name" value="TAT_signal"/>
</dbReference>
<feature type="compositionally biased region" description="Low complexity" evidence="1">
    <location>
        <begin position="235"/>
        <end position="246"/>
    </location>
</feature>
<name>A0ABN9TH10_9DINO</name>
<evidence type="ECO:0000256" key="1">
    <source>
        <dbReference type="SAM" id="MobiDB-lite"/>
    </source>
</evidence>
<feature type="compositionally biased region" description="Gly residues" evidence="1">
    <location>
        <begin position="207"/>
        <end position="234"/>
    </location>
</feature>
<feature type="compositionally biased region" description="Basic and acidic residues" evidence="1">
    <location>
        <begin position="171"/>
        <end position="182"/>
    </location>
</feature>
<evidence type="ECO:0000313" key="3">
    <source>
        <dbReference type="Proteomes" id="UP001189429"/>
    </source>
</evidence>
<feature type="compositionally biased region" description="Basic and acidic residues" evidence="1">
    <location>
        <begin position="536"/>
        <end position="557"/>
    </location>
</feature>
<dbReference type="Proteomes" id="UP001189429">
    <property type="component" value="Unassembled WGS sequence"/>
</dbReference>
<dbReference type="PROSITE" id="PS51318">
    <property type="entry name" value="TAT"/>
    <property type="match status" value="1"/>
</dbReference>
<feature type="region of interest" description="Disordered" evidence="1">
    <location>
        <begin position="300"/>
        <end position="426"/>
    </location>
</feature>
<feature type="compositionally biased region" description="Gly residues" evidence="1">
    <location>
        <begin position="89"/>
        <end position="99"/>
    </location>
</feature>
<protein>
    <submittedName>
        <fullName evidence="2">Uncharacterized protein</fullName>
    </submittedName>
</protein>
<feature type="compositionally biased region" description="Low complexity" evidence="1">
    <location>
        <begin position="325"/>
        <end position="336"/>
    </location>
</feature>
<dbReference type="EMBL" id="CAUYUJ010014663">
    <property type="protein sequence ID" value="CAK0844428.1"/>
    <property type="molecule type" value="Genomic_DNA"/>
</dbReference>
<feature type="compositionally biased region" description="Basic residues" evidence="1">
    <location>
        <begin position="363"/>
        <end position="373"/>
    </location>
</feature>
<feature type="compositionally biased region" description="Basic residues" evidence="1">
    <location>
        <begin position="267"/>
        <end position="278"/>
    </location>
</feature>
<keyword evidence="3" id="KW-1185">Reference proteome</keyword>
<sequence>MADHELIGSSDVRAGVAGMAAAAARARARLGEELGRRQLAQTTGVVLGLAGMASAASRARARVGEERERQAAAEAAEAAQLLPPPTFGGALGGSGGGCPSGSAAEADPQPLAASWGQQGQPLRLCPVHKDSRAARALVRGLPRALRQESPGGPLRAQGAATRGGLCAPRAEGARPRGARAREGGGVLEEVAGGRADLAAGRRRGAGRPQGPGGGPGEGRPGAPRGGGRPAGRGGAVRAPRRGCAPGRRVRPRHHHVARLAGEAPGGRQRHGGAQRLRRAAAGSCPAPGVRAVWRHGGAAAGHAGGGLRGAPRLRGADGGAGGGPAARQSPGRRAPATGMRAARSAGRHGLPGGIRPQGQRWERPRRRRGRRAPRRAEGARAGARGPVGPRGRLVPEARRDQNDPEDLSGQSRAHCRGGSGLGLVATPQRRPFAKSFAWADVSFSDDSCAEEDEGPAPPLRDDSYREGPLASLEDSRGGLNAKLRDAVGVDGSLPLDFDFLTGRSPSRPSQGPEACGSGGDAATPPRSAWRPNLHAPEGEVEFRGADGGVKREKEDGCKDESRIEQAFGLARIVMSLTWRASISLRELVYVST</sequence>
<feature type="compositionally biased region" description="Basic residues" evidence="1">
    <location>
        <begin position="247"/>
        <end position="257"/>
    </location>
</feature>
<evidence type="ECO:0000313" key="2">
    <source>
        <dbReference type="EMBL" id="CAK0844428.1"/>
    </source>
</evidence>
<feature type="region of interest" description="Disordered" evidence="1">
    <location>
        <begin position="144"/>
        <end position="284"/>
    </location>
</feature>
<accession>A0ABN9TH10</accession>
<feature type="compositionally biased region" description="Basic and acidic residues" evidence="1">
    <location>
        <begin position="393"/>
        <end position="402"/>
    </location>
</feature>
<feature type="region of interest" description="Disordered" evidence="1">
    <location>
        <begin position="499"/>
        <end position="557"/>
    </location>
</feature>
<feature type="region of interest" description="Disordered" evidence="1">
    <location>
        <begin position="75"/>
        <end position="117"/>
    </location>
</feature>
<gene>
    <name evidence="2" type="ORF">PCOR1329_LOCUS38515</name>
</gene>
<comment type="caution">
    <text evidence="2">The sequence shown here is derived from an EMBL/GenBank/DDBJ whole genome shotgun (WGS) entry which is preliminary data.</text>
</comment>
<feature type="region of interest" description="Disordered" evidence="1">
    <location>
        <begin position="445"/>
        <end position="476"/>
    </location>
</feature>
<proteinExistence type="predicted"/>